<evidence type="ECO:0000259" key="6">
    <source>
        <dbReference type="PROSITE" id="PS50262"/>
    </source>
</evidence>
<feature type="transmembrane region" description="Helical" evidence="5">
    <location>
        <begin position="43"/>
        <end position="67"/>
    </location>
</feature>
<evidence type="ECO:0000256" key="4">
    <source>
        <dbReference type="ARBA" id="ARBA00023136"/>
    </source>
</evidence>
<name>A0A8S9ZPL3_9BILA</name>
<sequence length="227" mass="26980">MMVYNINIVWLFNDIFYAIFSLFCAIFLLIVIRPLFKFSKERIALYILFSKSLINCFSQFVSITQIICKHLLYKPFYNFLYLFVLTPLTLLTYNAAYFHMLALALNRFHAVFFAFSYQHWWNKSRVKYFILIIWLITFIWAAIQYRIFELMQIEKKNVGIFSIIQNGILISSDLPLLTSLVISLASYITVLIKFYYDYKTKNINNNTKERVLMLTVCLVSITPCPFL</sequence>
<evidence type="ECO:0000256" key="5">
    <source>
        <dbReference type="SAM" id="Phobius"/>
    </source>
</evidence>
<proteinExistence type="predicted"/>
<comment type="subcellular location">
    <subcellularLocation>
        <location evidence="1">Membrane</location>
    </subcellularLocation>
</comment>
<dbReference type="OrthoDB" id="5903527at2759"/>
<dbReference type="SUPFAM" id="SSF81321">
    <property type="entry name" value="Family A G protein-coupled receptor-like"/>
    <property type="match status" value="1"/>
</dbReference>
<evidence type="ECO:0000256" key="2">
    <source>
        <dbReference type="ARBA" id="ARBA00022692"/>
    </source>
</evidence>
<dbReference type="CDD" id="cd00637">
    <property type="entry name" value="7tm_classA_rhodopsin-like"/>
    <property type="match status" value="1"/>
</dbReference>
<reference evidence="7" key="1">
    <citation type="journal article" date="2020" name="Ecol. Evol.">
        <title>Genome structure and content of the rice root-knot nematode (Meloidogyne graminicola).</title>
        <authorList>
            <person name="Phan N.T."/>
            <person name="Danchin E.G.J."/>
            <person name="Klopp C."/>
            <person name="Perfus-Barbeoch L."/>
            <person name="Kozlowski D.K."/>
            <person name="Koutsovoulos G.D."/>
            <person name="Lopez-Roques C."/>
            <person name="Bouchez O."/>
            <person name="Zahm M."/>
            <person name="Besnard G."/>
            <person name="Bellafiore S."/>
        </authorList>
    </citation>
    <scope>NUCLEOTIDE SEQUENCE</scope>
    <source>
        <strain evidence="7">VN-18</strain>
    </source>
</reference>
<accession>A0A8S9ZPL3</accession>
<dbReference type="GO" id="GO:0016020">
    <property type="term" value="C:membrane"/>
    <property type="evidence" value="ECO:0007669"/>
    <property type="project" value="UniProtKB-SubCell"/>
</dbReference>
<dbReference type="Proteomes" id="UP000605970">
    <property type="component" value="Unassembled WGS sequence"/>
</dbReference>
<dbReference type="PROSITE" id="PS00237">
    <property type="entry name" value="G_PROTEIN_RECEP_F1_1"/>
    <property type="match status" value="1"/>
</dbReference>
<organism evidence="7 8">
    <name type="scientific">Meloidogyne graminicola</name>
    <dbReference type="NCBI Taxonomy" id="189291"/>
    <lineage>
        <taxon>Eukaryota</taxon>
        <taxon>Metazoa</taxon>
        <taxon>Ecdysozoa</taxon>
        <taxon>Nematoda</taxon>
        <taxon>Chromadorea</taxon>
        <taxon>Rhabditida</taxon>
        <taxon>Tylenchina</taxon>
        <taxon>Tylenchomorpha</taxon>
        <taxon>Tylenchoidea</taxon>
        <taxon>Meloidogynidae</taxon>
        <taxon>Meloidogyninae</taxon>
        <taxon>Meloidogyne</taxon>
    </lineage>
</organism>
<dbReference type="EMBL" id="JABEBT010000043">
    <property type="protein sequence ID" value="KAF7635339.1"/>
    <property type="molecule type" value="Genomic_DNA"/>
</dbReference>
<feature type="transmembrane region" description="Helical" evidence="5">
    <location>
        <begin position="79"/>
        <end position="105"/>
    </location>
</feature>
<feature type="transmembrane region" description="Helical" evidence="5">
    <location>
        <begin position="126"/>
        <end position="147"/>
    </location>
</feature>
<keyword evidence="2 5" id="KW-0812">Transmembrane</keyword>
<evidence type="ECO:0000313" key="7">
    <source>
        <dbReference type="EMBL" id="KAF7635339.1"/>
    </source>
</evidence>
<keyword evidence="4 5" id="KW-0472">Membrane</keyword>
<dbReference type="PROSITE" id="PS50262">
    <property type="entry name" value="G_PROTEIN_RECEP_F1_2"/>
    <property type="match status" value="1"/>
</dbReference>
<feature type="non-terminal residue" evidence="7">
    <location>
        <position position="227"/>
    </location>
</feature>
<dbReference type="Gene3D" id="1.20.1070.10">
    <property type="entry name" value="Rhodopsin 7-helix transmembrane proteins"/>
    <property type="match status" value="1"/>
</dbReference>
<keyword evidence="3 5" id="KW-1133">Transmembrane helix</keyword>
<comment type="caution">
    <text evidence="7">The sequence shown here is derived from an EMBL/GenBank/DDBJ whole genome shotgun (WGS) entry which is preliminary data.</text>
</comment>
<evidence type="ECO:0000256" key="3">
    <source>
        <dbReference type="ARBA" id="ARBA00022989"/>
    </source>
</evidence>
<feature type="domain" description="G-protein coupled receptors family 1 profile" evidence="6">
    <location>
        <begin position="24"/>
        <end position="227"/>
    </location>
</feature>
<dbReference type="InterPro" id="IPR017452">
    <property type="entry name" value="GPCR_Rhodpsn_7TM"/>
</dbReference>
<dbReference type="GO" id="GO:0004930">
    <property type="term" value="F:G protein-coupled receptor activity"/>
    <property type="evidence" value="ECO:0007669"/>
    <property type="project" value="InterPro"/>
</dbReference>
<keyword evidence="8" id="KW-1185">Reference proteome</keyword>
<feature type="transmembrane region" description="Helical" evidence="5">
    <location>
        <begin position="15"/>
        <end position="36"/>
    </location>
</feature>
<feature type="transmembrane region" description="Helical" evidence="5">
    <location>
        <begin position="176"/>
        <end position="196"/>
    </location>
</feature>
<dbReference type="AlphaFoldDB" id="A0A8S9ZPL3"/>
<dbReference type="InterPro" id="IPR000276">
    <property type="entry name" value="GPCR_Rhodpsn"/>
</dbReference>
<gene>
    <name evidence="7" type="ORF">Mgra_00005163</name>
</gene>
<protein>
    <recommendedName>
        <fullName evidence="6">G-protein coupled receptors family 1 profile domain-containing protein</fullName>
    </recommendedName>
</protein>
<evidence type="ECO:0000313" key="8">
    <source>
        <dbReference type="Proteomes" id="UP000605970"/>
    </source>
</evidence>
<evidence type="ECO:0000256" key="1">
    <source>
        <dbReference type="ARBA" id="ARBA00004370"/>
    </source>
</evidence>